<dbReference type="OMA" id="VDVEHPY"/>
<sequence length="189" mass="20321">MLERLFFLFHRVGRVARARMWRIAGQPAFARRGRASKIFGWRAIRVGKRATIGDACWIQAVERYGGQSFRPSISIGDDVHLSDAVHISAVSSIEIGNGCLLGSRIYIGDHAHGDSADGAHRAMSPARRPLARVEPIRIGDDCWICDGAVILAGTRLAPGCIVAANAVVRLTADAACVIAGNPATIVKRL</sequence>
<evidence type="ECO:0000256" key="2">
    <source>
        <dbReference type="ARBA" id="ARBA00022679"/>
    </source>
</evidence>
<evidence type="ECO:0000313" key="5">
    <source>
        <dbReference type="Proteomes" id="UP000030475"/>
    </source>
</evidence>
<dbReference type="Pfam" id="PF00132">
    <property type="entry name" value="Hexapep"/>
    <property type="match status" value="1"/>
</dbReference>
<dbReference type="GO" id="GO:0008374">
    <property type="term" value="F:O-acyltransferase activity"/>
    <property type="evidence" value="ECO:0007669"/>
    <property type="project" value="TreeGrafter"/>
</dbReference>
<comment type="similarity">
    <text evidence="1">Belongs to the transferase hexapeptide repeat family.</text>
</comment>
<dbReference type="OrthoDB" id="272049at2"/>
<dbReference type="GO" id="GO:0005829">
    <property type="term" value="C:cytosol"/>
    <property type="evidence" value="ECO:0007669"/>
    <property type="project" value="TreeGrafter"/>
</dbReference>
<evidence type="ECO:0000313" key="4">
    <source>
        <dbReference type="EMBL" id="PJO63775.1"/>
    </source>
</evidence>
<dbReference type="EMBL" id="JQIM01000009">
    <property type="protein sequence ID" value="KGX11649.1"/>
    <property type="molecule type" value="Genomic_DNA"/>
</dbReference>
<dbReference type="PANTHER" id="PTHR23416:SF23">
    <property type="entry name" value="ACETYLTRANSFERASE C18B11.09C-RELATED"/>
    <property type="match status" value="1"/>
</dbReference>
<evidence type="ECO:0000313" key="6">
    <source>
        <dbReference type="Proteomes" id="UP000231878"/>
    </source>
</evidence>
<proteinExistence type="inferred from homology"/>
<dbReference type="InterPro" id="IPR051159">
    <property type="entry name" value="Hexapeptide_acetyltransf"/>
</dbReference>
<dbReference type="Proteomes" id="UP000030475">
    <property type="component" value="Unassembled WGS sequence"/>
</dbReference>
<reference evidence="3 5" key="1">
    <citation type="submission" date="2014-08" db="EMBL/GenBank/DDBJ databases">
        <authorList>
            <person name="Bunnell A."/>
            <person name="Chain P.S."/>
            <person name="Chertkov O."/>
            <person name="Currie B.J."/>
            <person name="Daligault H.E."/>
            <person name="Davenport K.W."/>
            <person name="Davis C."/>
            <person name="Gleasner C.D."/>
            <person name="Johnson S.L."/>
            <person name="Kaestli M."/>
            <person name="Koren S."/>
            <person name="Kunde Y.A."/>
            <person name="Mayo M."/>
            <person name="McMurry K.K."/>
            <person name="Price E.P."/>
            <person name="Reitenga K.G."/>
            <person name="Robison R."/>
            <person name="Rosovitz M.J."/>
            <person name="Sarovich D.S."/>
            <person name="Teshima H."/>
        </authorList>
    </citation>
    <scope>NUCLEOTIDE SEQUENCE [LARGE SCALE GENOMIC DNA]</scope>
    <source>
        <strain evidence="3 5">MSHR44</strain>
    </source>
</reference>
<name>A0A069BDJ6_BURPE</name>
<dbReference type="PANTHER" id="PTHR23416">
    <property type="entry name" value="SIALIC ACID SYNTHASE-RELATED"/>
    <property type="match status" value="1"/>
</dbReference>
<dbReference type="Proteomes" id="UP000231878">
    <property type="component" value="Unassembled WGS sequence"/>
</dbReference>
<protein>
    <submittedName>
        <fullName evidence="4">Acetyltransferase</fullName>
    </submittedName>
    <submittedName>
        <fullName evidence="3">Hexapeptide repeat of succinyl-transferase family protein</fullName>
    </submittedName>
</protein>
<dbReference type="EMBL" id="PHRB01000028">
    <property type="protein sequence ID" value="PJO63775.1"/>
    <property type="molecule type" value="Genomic_DNA"/>
</dbReference>
<dbReference type="CDD" id="cd04647">
    <property type="entry name" value="LbH_MAT_like"/>
    <property type="match status" value="1"/>
</dbReference>
<dbReference type="InterPro" id="IPR011004">
    <property type="entry name" value="Trimer_LpxA-like_sf"/>
</dbReference>
<keyword evidence="2" id="KW-0808">Transferase</keyword>
<evidence type="ECO:0000313" key="3">
    <source>
        <dbReference type="EMBL" id="KGX11649.1"/>
    </source>
</evidence>
<dbReference type="KEGG" id="but:X994_4193"/>
<organism evidence="3 5">
    <name type="scientific">Burkholderia pseudomallei</name>
    <name type="common">Pseudomonas pseudomallei</name>
    <dbReference type="NCBI Taxonomy" id="28450"/>
    <lineage>
        <taxon>Bacteria</taxon>
        <taxon>Pseudomonadati</taxon>
        <taxon>Pseudomonadota</taxon>
        <taxon>Betaproteobacteria</taxon>
        <taxon>Burkholderiales</taxon>
        <taxon>Burkholderiaceae</taxon>
        <taxon>Burkholderia</taxon>
        <taxon>pseudomallei group</taxon>
    </lineage>
</organism>
<evidence type="ECO:0000256" key="1">
    <source>
        <dbReference type="ARBA" id="ARBA00007274"/>
    </source>
</evidence>
<gene>
    <name evidence="4" type="ORF">CWD88_24050</name>
    <name evidence="3" type="ORF">Y036_4632</name>
</gene>
<dbReference type="InterPro" id="IPR001451">
    <property type="entry name" value="Hexapep"/>
</dbReference>
<dbReference type="SUPFAM" id="SSF51161">
    <property type="entry name" value="Trimeric LpxA-like enzymes"/>
    <property type="match status" value="1"/>
</dbReference>
<accession>A0A069BDJ6</accession>
<dbReference type="RefSeq" id="WP_004525449.1">
    <property type="nucleotide sequence ID" value="NZ_AP028072.1"/>
</dbReference>
<comment type="caution">
    <text evidence="3">The sequence shown here is derived from an EMBL/GenBank/DDBJ whole genome shotgun (WGS) entry which is preliminary data.</text>
</comment>
<dbReference type="GeneID" id="93062541"/>
<dbReference type="Gene3D" id="2.160.10.10">
    <property type="entry name" value="Hexapeptide repeat proteins"/>
    <property type="match status" value="1"/>
</dbReference>
<reference evidence="4 6" key="2">
    <citation type="submission" date="2017-11" db="EMBL/GenBank/DDBJ databases">
        <title>Molecular characterization of Burkholderia pseudomallei and closely related isolates from Vietnam.</title>
        <authorList>
            <person name="Ustinov D.V."/>
            <person name="Antonov A.S."/>
            <person name="Avdusheva E.F."/>
            <person name="Shpak I.M."/>
            <person name="Zakharova I.B."/>
            <person name="Thi L.A."/>
            <person name="Teteryatnikova N."/>
            <person name="Lopasteyskaya Y.A."/>
            <person name="Kuzyutina J.A."/>
            <person name="Ngo T.N."/>
            <person name="Victorov D.V."/>
        </authorList>
    </citation>
    <scope>NUCLEOTIDE SEQUENCE [LARGE SCALE GENOMIC DNA]</scope>
    <source>
        <strain evidence="4 6">V1512</strain>
    </source>
</reference>
<dbReference type="AlphaFoldDB" id="A0A069BDJ6"/>